<evidence type="ECO:0000313" key="1">
    <source>
        <dbReference type="EMBL" id="GAH13748.1"/>
    </source>
</evidence>
<gene>
    <name evidence="1" type="ORF">S01H4_64795</name>
</gene>
<feature type="non-terminal residue" evidence="1">
    <location>
        <position position="1"/>
    </location>
</feature>
<dbReference type="EMBL" id="BART01039418">
    <property type="protein sequence ID" value="GAH13748.1"/>
    <property type="molecule type" value="Genomic_DNA"/>
</dbReference>
<comment type="caution">
    <text evidence="1">The sequence shown here is derived from an EMBL/GenBank/DDBJ whole genome shotgun (WGS) entry which is preliminary data.</text>
</comment>
<accession>X1EYR3</accession>
<protein>
    <submittedName>
        <fullName evidence="1">Uncharacterized protein</fullName>
    </submittedName>
</protein>
<dbReference type="AlphaFoldDB" id="X1EYR3"/>
<proteinExistence type="predicted"/>
<reference evidence="1" key="1">
    <citation type="journal article" date="2014" name="Front. Microbiol.">
        <title>High frequency of phylogenetically diverse reductive dehalogenase-homologous genes in deep subseafloor sedimentary metagenomes.</title>
        <authorList>
            <person name="Kawai M."/>
            <person name="Futagami T."/>
            <person name="Toyoda A."/>
            <person name="Takaki Y."/>
            <person name="Nishi S."/>
            <person name="Hori S."/>
            <person name="Arai W."/>
            <person name="Tsubouchi T."/>
            <person name="Morono Y."/>
            <person name="Uchiyama I."/>
            <person name="Ito T."/>
            <person name="Fujiyama A."/>
            <person name="Inagaki F."/>
            <person name="Takami H."/>
        </authorList>
    </citation>
    <scope>NUCLEOTIDE SEQUENCE</scope>
    <source>
        <strain evidence="1">Expedition CK06-06</strain>
    </source>
</reference>
<name>X1EYR3_9ZZZZ</name>
<organism evidence="1">
    <name type="scientific">marine sediment metagenome</name>
    <dbReference type="NCBI Taxonomy" id="412755"/>
    <lineage>
        <taxon>unclassified sequences</taxon>
        <taxon>metagenomes</taxon>
        <taxon>ecological metagenomes</taxon>
    </lineage>
</organism>
<sequence>FDPQVVKAAIEANAPTQIVLNHLDYVDINCARQGALTELARNFVDQVEQSIGAPITYVGFNRESVEAMTAQRQMQIA</sequence>